<reference evidence="2 3" key="1">
    <citation type="submission" date="2024-04" db="EMBL/GenBank/DDBJ databases">
        <title>Genome sequencing and metabolic network reconstruction of aminoacids and betaine degradation by Anoxynatronum sibiricum.</title>
        <authorList>
            <person name="Detkova E.N."/>
            <person name="Boltjanskaja Y.V."/>
            <person name="Mardanov A.V."/>
            <person name="Kevbrin V."/>
        </authorList>
    </citation>
    <scope>NUCLEOTIDE SEQUENCE [LARGE SCALE GENOMIC DNA]</scope>
    <source>
        <strain evidence="2 3">Z-7981</strain>
    </source>
</reference>
<keyword evidence="1" id="KW-1133">Transmembrane helix</keyword>
<dbReference type="RefSeq" id="WP_343185652.1">
    <property type="nucleotide sequence ID" value="NZ_JBCITM010000006.1"/>
</dbReference>
<feature type="transmembrane region" description="Helical" evidence="1">
    <location>
        <begin position="43"/>
        <end position="64"/>
    </location>
</feature>
<comment type="caution">
    <text evidence="2">The sequence shown here is derived from an EMBL/GenBank/DDBJ whole genome shotgun (WGS) entry which is preliminary data.</text>
</comment>
<proteinExistence type="predicted"/>
<keyword evidence="1" id="KW-0812">Transmembrane</keyword>
<dbReference type="EMBL" id="JBCITM010000006">
    <property type="protein sequence ID" value="MEN1760330.1"/>
    <property type="molecule type" value="Genomic_DNA"/>
</dbReference>
<organism evidence="2 3">
    <name type="scientific">Anoxynatronum sibiricum</name>
    <dbReference type="NCBI Taxonomy" id="210623"/>
    <lineage>
        <taxon>Bacteria</taxon>
        <taxon>Bacillati</taxon>
        <taxon>Bacillota</taxon>
        <taxon>Clostridia</taxon>
        <taxon>Eubacteriales</taxon>
        <taxon>Clostridiaceae</taxon>
        <taxon>Anoxynatronum</taxon>
    </lineage>
</organism>
<evidence type="ECO:0000256" key="1">
    <source>
        <dbReference type="SAM" id="Phobius"/>
    </source>
</evidence>
<protein>
    <submittedName>
        <fullName evidence="2">Uncharacterized protein</fullName>
    </submittedName>
</protein>
<keyword evidence="3" id="KW-1185">Reference proteome</keyword>
<accession>A0ABU9VU08</accession>
<feature type="transmembrane region" description="Helical" evidence="1">
    <location>
        <begin position="113"/>
        <end position="129"/>
    </location>
</feature>
<evidence type="ECO:0000313" key="2">
    <source>
        <dbReference type="EMBL" id="MEN1760330.1"/>
    </source>
</evidence>
<keyword evidence="1" id="KW-0472">Membrane</keyword>
<feature type="transmembrane region" description="Helical" evidence="1">
    <location>
        <begin position="6"/>
        <end position="23"/>
    </location>
</feature>
<dbReference type="Proteomes" id="UP001407405">
    <property type="component" value="Unassembled WGS sequence"/>
</dbReference>
<name>A0ABU9VU08_9CLOT</name>
<sequence length="130" mass="14320">MFVKAFGATLSIAALITSIAMMTMGAKWQKIERAAYAAKKRPWWFMVISIFLLVFYAVALMEFTSSQKTIAGWIMMVAIPGIWALKAVVVIFNPKGRAVVSEISGDQAWIKIGLARLPIALLVGLLTWLA</sequence>
<evidence type="ECO:0000313" key="3">
    <source>
        <dbReference type="Proteomes" id="UP001407405"/>
    </source>
</evidence>
<gene>
    <name evidence="2" type="ORF">AAIG11_07590</name>
</gene>
<feature type="transmembrane region" description="Helical" evidence="1">
    <location>
        <begin position="70"/>
        <end position="92"/>
    </location>
</feature>